<reference evidence="1 2" key="1">
    <citation type="submission" date="2024-06" db="EMBL/GenBank/DDBJ databases">
        <title>The Natural Products Discovery Center: Release of the First 8490 Sequenced Strains for Exploring Actinobacteria Biosynthetic Diversity.</title>
        <authorList>
            <person name="Kalkreuter E."/>
            <person name="Kautsar S.A."/>
            <person name="Yang D."/>
            <person name="Bader C.D."/>
            <person name="Teijaro C.N."/>
            <person name="Fluegel L."/>
            <person name="Davis C.M."/>
            <person name="Simpson J.R."/>
            <person name="Lauterbach L."/>
            <person name="Steele A.D."/>
            <person name="Gui C."/>
            <person name="Meng S."/>
            <person name="Li G."/>
            <person name="Viehrig K."/>
            <person name="Ye F."/>
            <person name="Su P."/>
            <person name="Kiefer A.F."/>
            <person name="Nichols A."/>
            <person name="Cepeda A.J."/>
            <person name="Yan W."/>
            <person name="Fan B."/>
            <person name="Jiang Y."/>
            <person name="Adhikari A."/>
            <person name="Zheng C.-J."/>
            <person name="Schuster L."/>
            <person name="Cowan T.M."/>
            <person name="Smanski M.J."/>
            <person name="Chevrette M.G."/>
            <person name="De Carvalho L.P.S."/>
            <person name="Shen B."/>
        </authorList>
    </citation>
    <scope>NUCLEOTIDE SEQUENCE [LARGE SCALE GENOMIC DNA]</scope>
    <source>
        <strain evidence="1 2">NPDC000234</strain>
    </source>
</reference>
<organism evidence="1 2">
    <name type="scientific">Streptomyces hyaluromycini</name>
    <dbReference type="NCBI Taxonomy" id="1377993"/>
    <lineage>
        <taxon>Bacteria</taxon>
        <taxon>Bacillati</taxon>
        <taxon>Actinomycetota</taxon>
        <taxon>Actinomycetes</taxon>
        <taxon>Kitasatosporales</taxon>
        <taxon>Streptomycetaceae</taxon>
        <taxon>Streptomyces</taxon>
    </lineage>
</organism>
<evidence type="ECO:0000313" key="1">
    <source>
        <dbReference type="EMBL" id="MER7179525.1"/>
    </source>
</evidence>
<name>A0ABV1WRQ3_9ACTN</name>
<keyword evidence="2" id="KW-1185">Reference proteome</keyword>
<sequence>MAVALSTVLGCSASSARAGGGPLDGKDWEKVGAAQACIPAKPGATLTFGGDELHNYGHEDVIVDKVSLLRPKGLRLVDAIVLPTRSTFLGYDNHYPPSKFFIDGVRSAWNHRRPAAGMTIAPQPDTTSDTARTHNLVVALRVTGDTKVGMAAVLVDYHVGGTKYRWHNITSLVVETKKAAC</sequence>
<evidence type="ECO:0000313" key="2">
    <source>
        <dbReference type="Proteomes" id="UP001474181"/>
    </source>
</evidence>
<dbReference type="RefSeq" id="WP_350778796.1">
    <property type="nucleotide sequence ID" value="NZ_JBEPEK010000043.1"/>
</dbReference>
<evidence type="ECO:0008006" key="3">
    <source>
        <dbReference type="Google" id="ProtNLM"/>
    </source>
</evidence>
<gene>
    <name evidence="1" type="ORF">ABT404_08580</name>
</gene>
<dbReference type="EMBL" id="JBEPEK010000043">
    <property type="protein sequence ID" value="MER7179525.1"/>
    <property type="molecule type" value="Genomic_DNA"/>
</dbReference>
<accession>A0ABV1WRQ3</accession>
<dbReference type="Proteomes" id="UP001474181">
    <property type="component" value="Unassembled WGS sequence"/>
</dbReference>
<protein>
    <recommendedName>
        <fullName evidence="3">Lipoprotein</fullName>
    </recommendedName>
</protein>
<proteinExistence type="predicted"/>
<comment type="caution">
    <text evidence="1">The sequence shown here is derived from an EMBL/GenBank/DDBJ whole genome shotgun (WGS) entry which is preliminary data.</text>
</comment>